<evidence type="ECO:0000256" key="4">
    <source>
        <dbReference type="ARBA" id="ARBA00023163"/>
    </source>
</evidence>
<evidence type="ECO:0000259" key="5">
    <source>
        <dbReference type="PROSITE" id="PS50932"/>
    </source>
</evidence>
<dbReference type="SUPFAM" id="SSF53822">
    <property type="entry name" value="Periplasmic binding protein-like I"/>
    <property type="match status" value="1"/>
</dbReference>
<dbReference type="RefSeq" id="WP_289586581.1">
    <property type="nucleotide sequence ID" value="NZ_JAUDDW010000044.1"/>
</dbReference>
<reference evidence="8" key="1">
    <citation type="submission" date="2023-06" db="EMBL/GenBank/DDBJ databases">
        <title>Identification and characterization of horizontal gene transfer across gut microbiota members of farm animals based on homology search.</title>
        <authorList>
            <person name="Zeman M."/>
            <person name="Kubasova T."/>
            <person name="Jahodarova E."/>
            <person name="Nykrynova M."/>
            <person name="Rychlik I."/>
        </authorList>
    </citation>
    <scope>NUCLEOTIDE SEQUENCE [LARGE SCALE GENOMIC DNA]</scope>
    <source>
        <strain evidence="8">161_Gplus</strain>
    </source>
</reference>
<dbReference type="CDD" id="cd01392">
    <property type="entry name" value="HTH_LacI"/>
    <property type="match status" value="1"/>
</dbReference>
<keyword evidence="2" id="KW-0805">Transcription regulation</keyword>
<evidence type="ECO:0000313" key="7">
    <source>
        <dbReference type="EMBL" id="MDM8267214.1"/>
    </source>
</evidence>
<dbReference type="PRINTS" id="PR00036">
    <property type="entry name" value="HTHLACI"/>
</dbReference>
<keyword evidence="3 7" id="KW-0238">DNA-binding</keyword>
<keyword evidence="1" id="KW-0678">Repressor</keyword>
<dbReference type="NCBIfam" id="NF047341">
    <property type="entry name" value="lactose_RbsR"/>
    <property type="match status" value="1"/>
</dbReference>
<dbReference type="PROSITE" id="PS50943">
    <property type="entry name" value="HTH_CROC1"/>
    <property type="match status" value="1"/>
</dbReference>
<gene>
    <name evidence="7" type="ORF">QUW44_08775</name>
</gene>
<dbReference type="InterPro" id="IPR001387">
    <property type="entry name" value="Cro/C1-type_HTH"/>
</dbReference>
<feature type="domain" description="HTH cro/C1-type" evidence="6">
    <location>
        <begin position="3"/>
        <end position="28"/>
    </location>
</feature>
<sequence length="337" mass="37620">MGKKVTIRDIARLAGVSVTTVSQILNGKGERFSQKTRDKIFKLRDEYGYVPDFNARSLILRQSSSMIGVLVPNISSPFFGTFVEGVQHVAQHERMIPLIFSADRNAELEQNYLSQMLERSIDGLIIASATMTTDTINRIIGARDVPYILFDQNYAQEGTRVLTDDYRGGELAAQHLADLGHKKIAILEPNELSENFTQRLTGFQDCLRKNHIELDVAHNVIKAPLSRRGGYDAAAAVIKAGVTAAFAGNDDMAIGLMRGLRERGVKVPDQISIMGYDDIYLDEYVSPQLTTIRQPIMDLGIGAAKMLLNKIHSDQEQEQIQRFPVELVQRQSTARVR</sequence>
<dbReference type="Pfam" id="PF00356">
    <property type="entry name" value="LacI"/>
    <property type="match status" value="1"/>
</dbReference>
<keyword evidence="8" id="KW-1185">Reference proteome</keyword>
<protein>
    <submittedName>
        <fullName evidence="7">LacI family DNA-binding transcriptional regulator</fullName>
    </submittedName>
</protein>
<organism evidence="7 8">
    <name type="scientific">Limosilactobacillus pontis</name>
    <dbReference type="NCBI Taxonomy" id="35787"/>
    <lineage>
        <taxon>Bacteria</taxon>
        <taxon>Bacillati</taxon>
        <taxon>Bacillota</taxon>
        <taxon>Bacilli</taxon>
        <taxon>Lactobacillales</taxon>
        <taxon>Lactobacillaceae</taxon>
        <taxon>Limosilactobacillus</taxon>
    </lineage>
</organism>
<reference evidence="7 8" key="2">
    <citation type="submission" date="2023-06" db="EMBL/GenBank/DDBJ databases">
        <authorList>
            <person name="Zeman M."/>
            <person name="Kubasova T."/>
            <person name="Jahodarova E."/>
            <person name="Nykrynova M."/>
            <person name="Rychlik I."/>
        </authorList>
    </citation>
    <scope>NUCLEOTIDE SEQUENCE [LARGE SCALE GENOMIC DNA]</scope>
    <source>
        <strain evidence="7 8">161_Gplus</strain>
    </source>
</reference>
<dbReference type="PROSITE" id="PS50932">
    <property type="entry name" value="HTH_LACI_2"/>
    <property type="match status" value="1"/>
</dbReference>
<evidence type="ECO:0000256" key="3">
    <source>
        <dbReference type="ARBA" id="ARBA00023125"/>
    </source>
</evidence>
<dbReference type="InterPro" id="IPR001761">
    <property type="entry name" value="Peripla_BP/Lac1_sug-bd_dom"/>
</dbReference>
<dbReference type="Proteomes" id="UP001529343">
    <property type="component" value="Unassembled WGS sequence"/>
</dbReference>
<dbReference type="PANTHER" id="PTHR30146:SF148">
    <property type="entry name" value="HTH-TYPE TRANSCRIPTIONAL REPRESSOR PURR-RELATED"/>
    <property type="match status" value="1"/>
</dbReference>
<name>A0ABT7UZX8_9LACO</name>
<dbReference type="InterPro" id="IPR010982">
    <property type="entry name" value="Lambda_DNA-bd_dom_sf"/>
</dbReference>
<keyword evidence="4" id="KW-0804">Transcription</keyword>
<evidence type="ECO:0000313" key="8">
    <source>
        <dbReference type="Proteomes" id="UP001529343"/>
    </source>
</evidence>
<dbReference type="InterPro" id="IPR028082">
    <property type="entry name" value="Peripla_BP_I"/>
</dbReference>
<feature type="domain" description="HTH lacI-type" evidence="5">
    <location>
        <begin position="5"/>
        <end position="60"/>
    </location>
</feature>
<dbReference type="PROSITE" id="PS00356">
    <property type="entry name" value="HTH_LACI_1"/>
    <property type="match status" value="1"/>
</dbReference>
<comment type="caution">
    <text evidence="7">The sequence shown here is derived from an EMBL/GenBank/DDBJ whole genome shotgun (WGS) entry which is preliminary data.</text>
</comment>
<dbReference type="Gene3D" id="3.40.50.2300">
    <property type="match status" value="2"/>
</dbReference>
<dbReference type="InterPro" id="IPR000843">
    <property type="entry name" value="HTH_LacI"/>
</dbReference>
<dbReference type="Pfam" id="PF00532">
    <property type="entry name" value="Peripla_BP_1"/>
    <property type="match status" value="1"/>
</dbReference>
<accession>A0ABT7UZX8</accession>
<dbReference type="Gene3D" id="1.10.260.40">
    <property type="entry name" value="lambda repressor-like DNA-binding domains"/>
    <property type="match status" value="1"/>
</dbReference>
<proteinExistence type="predicted"/>
<evidence type="ECO:0000259" key="6">
    <source>
        <dbReference type="PROSITE" id="PS50943"/>
    </source>
</evidence>
<evidence type="ECO:0000256" key="1">
    <source>
        <dbReference type="ARBA" id="ARBA00022491"/>
    </source>
</evidence>
<dbReference type="SMART" id="SM00354">
    <property type="entry name" value="HTH_LACI"/>
    <property type="match status" value="1"/>
</dbReference>
<dbReference type="GO" id="GO:0003677">
    <property type="term" value="F:DNA binding"/>
    <property type="evidence" value="ECO:0007669"/>
    <property type="project" value="UniProtKB-KW"/>
</dbReference>
<dbReference type="SUPFAM" id="SSF47413">
    <property type="entry name" value="lambda repressor-like DNA-binding domains"/>
    <property type="match status" value="1"/>
</dbReference>
<dbReference type="PANTHER" id="PTHR30146">
    <property type="entry name" value="LACI-RELATED TRANSCRIPTIONAL REPRESSOR"/>
    <property type="match status" value="1"/>
</dbReference>
<dbReference type="EMBL" id="JAUDDW010000044">
    <property type="protein sequence ID" value="MDM8267214.1"/>
    <property type="molecule type" value="Genomic_DNA"/>
</dbReference>
<evidence type="ECO:0000256" key="2">
    <source>
        <dbReference type="ARBA" id="ARBA00023015"/>
    </source>
</evidence>